<accession>A0AA46DYD7</accession>
<protein>
    <submittedName>
        <fullName evidence="2">Thioredoxin-like protein</fullName>
    </submittedName>
</protein>
<evidence type="ECO:0000259" key="1">
    <source>
        <dbReference type="Pfam" id="PF13192"/>
    </source>
</evidence>
<evidence type="ECO:0000313" key="3">
    <source>
        <dbReference type="Proteomes" id="UP000294678"/>
    </source>
</evidence>
<dbReference type="Pfam" id="PF13192">
    <property type="entry name" value="Thioredoxin_3"/>
    <property type="match status" value="1"/>
</dbReference>
<proteinExistence type="predicted"/>
<reference evidence="2 3" key="1">
    <citation type="submission" date="2019-03" db="EMBL/GenBank/DDBJ databases">
        <title>Genomic Encyclopedia of Type Strains, Phase IV (KMG-IV): sequencing the most valuable type-strain genomes for metagenomic binning, comparative biology and taxonomic classification.</title>
        <authorList>
            <person name="Goeker M."/>
        </authorList>
    </citation>
    <scope>NUCLEOTIDE SEQUENCE [LARGE SCALE GENOMIC DNA]</scope>
    <source>
        <strain evidence="2 3">DSM 100055</strain>
    </source>
</reference>
<keyword evidence="3" id="KW-1185">Reference proteome</keyword>
<name>A0AA46DYD7_9FUSO</name>
<dbReference type="EMBL" id="SOBG01000005">
    <property type="protein sequence ID" value="TDT69878.1"/>
    <property type="molecule type" value="Genomic_DNA"/>
</dbReference>
<dbReference type="Proteomes" id="UP000294678">
    <property type="component" value="Unassembled WGS sequence"/>
</dbReference>
<evidence type="ECO:0000313" key="2">
    <source>
        <dbReference type="EMBL" id="TDT69878.1"/>
    </source>
</evidence>
<dbReference type="RefSeq" id="WP_134113284.1">
    <property type="nucleotide sequence ID" value="NZ_SOBG01000005.1"/>
</dbReference>
<dbReference type="AlphaFoldDB" id="A0AA46DYD7"/>
<dbReference type="Gene3D" id="3.40.30.10">
    <property type="entry name" value="Glutaredoxin"/>
    <property type="match status" value="1"/>
</dbReference>
<organism evidence="2 3">
    <name type="scientific">Hypnocyclicus thermotrophus</name>
    <dbReference type="NCBI Taxonomy" id="1627895"/>
    <lineage>
        <taxon>Bacteria</taxon>
        <taxon>Fusobacteriati</taxon>
        <taxon>Fusobacteriota</taxon>
        <taxon>Fusobacteriia</taxon>
        <taxon>Fusobacteriales</taxon>
        <taxon>Fusobacteriaceae</taxon>
        <taxon>Hypnocyclicus</taxon>
    </lineage>
</organism>
<dbReference type="InterPro" id="IPR012336">
    <property type="entry name" value="Thioredoxin-like_fold"/>
</dbReference>
<feature type="domain" description="Thioredoxin-like fold" evidence="1">
    <location>
        <begin position="5"/>
        <end position="78"/>
    </location>
</feature>
<comment type="caution">
    <text evidence="2">The sequence shown here is derived from an EMBL/GenBank/DDBJ whole genome shotgun (WGS) entry which is preliminary data.</text>
</comment>
<gene>
    <name evidence="2" type="ORF">EV215_1421</name>
</gene>
<sequence>MHVGMNIVIYDFFCSNSPLYIDIMKVIEELDIYPNVEKIRDVDAIFNISDKPPVLFINGKKVIEGEYPDKEKLKDIIEKNL</sequence>